<dbReference type="InterPro" id="IPR036108">
    <property type="entry name" value="4pyrrol_syn_uPrphyn_synt_sf"/>
</dbReference>
<comment type="caution">
    <text evidence="12">The sequence shown here is derived from an EMBL/GenBank/DDBJ whole genome shotgun (WGS) entry which is preliminary data.</text>
</comment>
<dbReference type="GO" id="GO:0006780">
    <property type="term" value="P:uroporphyrinogen III biosynthetic process"/>
    <property type="evidence" value="ECO:0007669"/>
    <property type="project" value="UniProtKB-UniRule"/>
</dbReference>
<dbReference type="PANTHER" id="PTHR38042:SF1">
    <property type="entry name" value="UROPORPHYRINOGEN-III SYNTHASE, CHLOROPLASTIC"/>
    <property type="match status" value="1"/>
</dbReference>
<evidence type="ECO:0000313" key="12">
    <source>
        <dbReference type="EMBL" id="HIX00163.1"/>
    </source>
</evidence>
<feature type="region of interest" description="Disordered" evidence="10">
    <location>
        <begin position="160"/>
        <end position="182"/>
    </location>
</feature>
<dbReference type="EMBL" id="DXGD01000314">
    <property type="protein sequence ID" value="HIX00163.1"/>
    <property type="molecule type" value="Genomic_DNA"/>
</dbReference>
<feature type="compositionally biased region" description="Pro residues" evidence="10">
    <location>
        <begin position="230"/>
        <end position="242"/>
    </location>
</feature>
<dbReference type="AlphaFoldDB" id="A0A9D1UTK9"/>
<keyword evidence="5 9" id="KW-0627">Porphyrin biosynthesis</keyword>
<evidence type="ECO:0000256" key="10">
    <source>
        <dbReference type="SAM" id="MobiDB-lite"/>
    </source>
</evidence>
<dbReference type="InterPro" id="IPR003754">
    <property type="entry name" value="4pyrrol_synth_uPrphyn_synth"/>
</dbReference>
<evidence type="ECO:0000256" key="1">
    <source>
        <dbReference type="ARBA" id="ARBA00004772"/>
    </source>
</evidence>
<dbReference type="GO" id="GO:0004852">
    <property type="term" value="F:uroporphyrinogen-III synthase activity"/>
    <property type="evidence" value="ECO:0007669"/>
    <property type="project" value="UniProtKB-UniRule"/>
</dbReference>
<comment type="function">
    <text evidence="6 9">Catalyzes cyclization of the linear tetrapyrrole, hydroxymethylbilane, to the macrocyclic uroporphyrinogen III.</text>
</comment>
<dbReference type="SUPFAM" id="SSF69618">
    <property type="entry name" value="HemD-like"/>
    <property type="match status" value="1"/>
</dbReference>
<comment type="pathway">
    <text evidence="1 9">Porphyrin-containing compound metabolism; protoporphyrin-IX biosynthesis; coproporphyrinogen-III from 5-aminolevulinate: step 3/4.</text>
</comment>
<reference evidence="12" key="2">
    <citation type="submission" date="2021-04" db="EMBL/GenBank/DDBJ databases">
        <authorList>
            <person name="Gilroy R."/>
        </authorList>
    </citation>
    <scope>NUCLEOTIDE SEQUENCE</scope>
    <source>
        <strain evidence="12">ChiHejej3B27-3195</strain>
    </source>
</reference>
<evidence type="ECO:0000256" key="2">
    <source>
        <dbReference type="ARBA" id="ARBA00008133"/>
    </source>
</evidence>
<dbReference type="Proteomes" id="UP000824151">
    <property type="component" value="Unassembled WGS sequence"/>
</dbReference>
<feature type="region of interest" description="Disordered" evidence="10">
    <location>
        <begin position="219"/>
        <end position="247"/>
    </location>
</feature>
<dbReference type="PANTHER" id="PTHR38042">
    <property type="entry name" value="UROPORPHYRINOGEN-III SYNTHASE, CHLOROPLASTIC"/>
    <property type="match status" value="1"/>
</dbReference>
<comment type="similarity">
    <text evidence="2 9">Belongs to the uroporphyrinogen-III synthase family.</text>
</comment>
<dbReference type="CDD" id="cd06578">
    <property type="entry name" value="HemD"/>
    <property type="match status" value="1"/>
</dbReference>
<keyword evidence="4 9" id="KW-0456">Lyase</keyword>
<proteinExistence type="inferred from homology"/>
<evidence type="ECO:0000256" key="5">
    <source>
        <dbReference type="ARBA" id="ARBA00023244"/>
    </source>
</evidence>
<dbReference type="InterPro" id="IPR039793">
    <property type="entry name" value="UROS/Hem4"/>
</dbReference>
<comment type="catalytic activity">
    <reaction evidence="8 9">
        <text>hydroxymethylbilane = uroporphyrinogen III + H2O</text>
        <dbReference type="Rhea" id="RHEA:18965"/>
        <dbReference type="ChEBI" id="CHEBI:15377"/>
        <dbReference type="ChEBI" id="CHEBI:57308"/>
        <dbReference type="ChEBI" id="CHEBI:57845"/>
        <dbReference type="EC" id="4.2.1.75"/>
    </reaction>
</comment>
<dbReference type="Gene3D" id="3.40.50.10090">
    <property type="match status" value="2"/>
</dbReference>
<gene>
    <name evidence="12" type="ORF">H9871_08465</name>
</gene>
<evidence type="ECO:0000313" key="13">
    <source>
        <dbReference type="Proteomes" id="UP000824151"/>
    </source>
</evidence>
<evidence type="ECO:0000256" key="9">
    <source>
        <dbReference type="RuleBase" id="RU366031"/>
    </source>
</evidence>
<feature type="domain" description="Tetrapyrrole biosynthesis uroporphyrinogen III synthase" evidence="11">
    <location>
        <begin position="49"/>
        <end position="311"/>
    </location>
</feature>
<evidence type="ECO:0000256" key="3">
    <source>
        <dbReference type="ARBA" id="ARBA00013109"/>
    </source>
</evidence>
<dbReference type="Pfam" id="PF02602">
    <property type="entry name" value="HEM4"/>
    <property type="match status" value="1"/>
</dbReference>
<sequence length="320" mass="32435">MDSDAGSPVNATSGAASETRAAGEPPPGEPSAGQTRIVLTRHPGQAGAMEPELRAAGFRVDFMPLTEQRLPRDTALLRSEISRLASGDYDWLVLTSANTVRALHRLGWSGEGAAHTAIAVTGPGTARVLQKYTGVDTAWIPSDRSAAGIVAELPGPAADAGADRLTGGSPANAGTGPGSRVLLPQSSAARSELAEGLTARGFTVNKVVAYDTVPLHRDTVPLHSGAEPGTEPPLNPEAPGPSAPVLTPAELRPADVVLVTSTTSASALLNELGRGFPCGVVAIGQPTARTLRELGAPADAVASDPSAAAVIAAVRSARLD</sequence>
<reference evidence="12" key="1">
    <citation type="journal article" date="2021" name="PeerJ">
        <title>Extensive microbial diversity within the chicken gut microbiome revealed by metagenomics and culture.</title>
        <authorList>
            <person name="Gilroy R."/>
            <person name="Ravi A."/>
            <person name="Getino M."/>
            <person name="Pursley I."/>
            <person name="Horton D.L."/>
            <person name="Alikhan N.F."/>
            <person name="Baker D."/>
            <person name="Gharbi K."/>
            <person name="Hall N."/>
            <person name="Watson M."/>
            <person name="Adriaenssens E.M."/>
            <person name="Foster-Nyarko E."/>
            <person name="Jarju S."/>
            <person name="Secka A."/>
            <person name="Antonio M."/>
            <person name="Oren A."/>
            <person name="Chaudhuri R.R."/>
            <person name="La Ragione R."/>
            <person name="Hildebrand F."/>
            <person name="Pallen M.J."/>
        </authorList>
    </citation>
    <scope>NUCLEOTIDE SEQUENCE</scope>
    <source>
        <strain evidence="12">ChiHejej3B27-3195</strain>
    </source>
</reference>
<dbReference type="EC" id="4.2.1.75" evidence="3 9"/>
<evidence type="ECO:0000256" key="7">
    <source>
        <dbReference type="ARBA" id="ARBA00040167"/>
    </source>
</evidence>
<protein>
    <recommendedName>
        <fullName evidence="7 9">Uroporphyrinogen-III synthase</fullName>
        <ecNumber evidence="3 9">4.2.1.75</ecNumber>
    </recommendedName>
</protein>
<accession>A0A9D1UTK9</accession>
<organism evidence="12 13">
    <name type="scientific">Candidatus Nesterenkonia stercoripullorum</name>
    <dbReference type="NCBI Taxonomy" id="2838701"/>
    <lineage>
        <taxon>Bacteria</taxon>
        <taxon>Bacillati</taxon>
        <taxon>Actinomycetota</taxon>
        <taxon>Actinomycetes</taxon>
        <taxon>Micrococcales</taxon>
        <taxon>Micrococcaceae</taxon>
        <taxon>Nesterenkonia</taxon>
    </lineage>
</organism>
<feature type="region of interest" description="Disordered" evidence="10">
    <location>
        <begin position="1"/>
        <end position="34"/>
    </location>
</feature>
<evidence type="ECO:0000259" key="11">
    <source>
        <dbReference type="Pfam" id="PF02602"/>
    </source>
</evidence>
<dbReference type="GO" id="GO:0006782">
    <property type="term" value="P:protoporphyrinogen IX biosynthetic process"/>
    <property type="evidence" value="ECO:0007669"/>
    <property type="project" value="UniProtKB-UniRule"/>
</dbReference>
<evidence type="ECO:0000256" key="8">
    <source>
        <dbReference type="ARBA" id="ARBA00048617"/>
    </source>
</evidence>
<evidence type="ECO:0000256" key="6">
    <source>
        <dbReference type="ARBA" id="ARBA00037589"/>
    </source>
</evidence>
<evidence type="ECO:0000256" key="4">
    <source>
        <dbReference type="ARBA" id="ARBA00023239"/>
    </source>
</evidence>
<name>A0A9D1UTK9_9MICC</name>